<protein>
    <recommendedName>
        <fullName evidence="8">Variable large protein</fullName>
    </recommendedName>
</protein>
<keyword evidence="5 8" id="KW-0564">Palmitate</keyword>
<comment type="function">
    <text evidence="1 8">The Vlp and Vsp proteins are antigenically distinct proteins, only one vlp or vsp gene is transcriptionally active at any one time. Switching between these genes is a mechanism of host immune response evasion.</text>
</comment>
<gene>
    <name evidence="9" type="ordered locus">Q7M_1410</name>
</gene>
<reference evidence="10" key="2">
    <citation type="submission" date="2012-03" db="EMBL/GenBank/DDBJ databases">
        <title>Complete genome sequence of Borrelia crocidurae.</title>
        <authorList>
            <person name="Elbir H."/>
            <person name="Gimenez G."/>
            <person name="Robert C."/>
            <person name="Raoult D."/>
            <person name="Drancourt M."/>
        </authorList>
    </citation>
    <scope>NUCLEOTIDE SEQUENCE [LARGE SCALE GENOMIC DNA]</scope>
    <source>
        <strain evidence="10">Achema</strain>
        <plasmid evidence="10">unnamed39</plasmid>
    </source>
</reference>
<dbReference type="Proteomes" id="UP000005212">
    <property type="component" value="Plasmid unnamed39"/>
</dbReference>
<name>I0FFI0_BORCA</name>
<accession>I0FFI0</accession>
<sequence length="42" mass="4296">MIAVGIALRGMAKEGKFAVKNKEKAAHAINGTVASAVNIDSI</sequence>
<evidence type="ECO:0000256" key="5">
    <source>
        <dbReference type="ARBA" id="ARBA00023139"/>
    </source>
</evidence>
<organism evidence="9 10">
    <name type="scientific">Borrelia crocidurae (strain Achema)</name>
    <dbReference type="NCBI Taxonomy" id="1155096"/>
    <lineage>
        <taxon>Bacteria</taxon>
        <taxon>Pseudomonadati</taxon>
        <taxon>Spirochaetota</taxon>
        <taxon>Spirochaetia</taxon>
        <taxon>Spirochaetales</taxon>
        <taxon>Borreliaceae</taxon>
        <taxon>Borrelia</taxon>
    </lineage>
</organism>
<dbReference type="SUPFAM" id="SSF74748">
    <property type="entry name" value="Variable surface antigen VlsE"/>
    <property type="match status" value="1"/>
</dbReference>
<evidence type="ECO:0000313" key="10">
    <source>
        <dbReference type="Proteomes" id="UP000005212"/>
    </source>
</evidence>
<evidence type="ECO:0000256" key="6">
    <source>
        <dbReference type="ARBA" id="ARBA00023237"/>
    </source>
</evidence>
<reference evidence="9 10" key="1">
    <citation type="journal article" date="2012" name="J. Bacteriol.">
        <title>Complete Genome Sequence of Borrelia crocidurae.</title>
        <authorList>
            <person name="Elbir H."/>
            <person name="Gimenez G."/>
            <person name="Robert C."/>
            <person name="Bergstrom S."/>
            <person name="Cutler S."/>
            <person name="Raoult D."/>
            <person name="Drancourt M."/>
        </authorList>
    </citation>
    <scope>NUCLEOTIDE SEQUENCE [LARGE SCALE GENOMIC DNA]</scope>
    <source>
        <strain evidence="9 10">Achema</strain>
        <plasmid evidence="10">unnamed39</plasmid>
    </source>
</reference>
<keyword evidence="4 8" id="KW-0472">Membrane</keyword>
<keyword evidence="7 8" id="KW-0449">Lipoprotein</keyword>
<dbReference type="PATRIC" id="fig|1155096.3.peg.1460"/>
<evidence type="ECO:0000256" key="2">
    <source>
        <dbReference type="ARBA" id="ARBA00004459"/>
    </source>
</evidence>
<comment type="subcellular location">
    <subcellularLocation>
        <location evidence="2 8">Cell outer membrane</location>
        <topology evidence="2 8">Lipid-anchor</topology>
    </subcellularLocation>
</comment>
<dbReference type="InterPro" id="IPR000680">
    <property type="entry name" value="Borrelia_lipo"/>
</dbReference>
<proteinExistence type="predicted"/>
<evidence type="ECO:0000256" key="8">
    <source>
        <dbReference type="RuleBase" id="RU363105"/>
    </source>
</evidence>
<evidence type="ECO:0000256" key="3">
    <source>
        <dbReference type="ARBA" id="ARBA00022729"/>
    </source>
</evidence>
<keyword evidence="6 8" id="KW-0998">Cell outer membrane</keyword>
<evidence type="ECO:0000256" key="7">
    <source>
        <dbReference type="ARBA" id="ARBA00023288"/>
    </source>
</evidence>
<dbReference type="KEGG" id="bcw:Q7M_1410"/>
<keyword evidence="9" id="KW-0614">Plasmid</keyword>
<dbReference type="AlphaFoldDB" id="I0FFI0"/>
<keyword evidence="3" id="KW-0732">Signal</keyword>
<dbReference type="EMBL" id="CP003465">
    <property type="protein sequence ID" value="AFI32236.1"/>
    <property type="molecule type" value="Genomic_DNA"/>
</dbReference>
<geneLocation type="plasmid" evidence="10">
    <name>unnamed39</name>
</geneLocation>
<dbReference type="Pfam" id="PF00921">
    <property type="entry name" value="Lipoprotein_2"/>
    <property type="match status" value="1"/>
</dbReference>
<evidence type="ECO:0000313" key="9">
    <source>
        <dbReference type="EMBL" id="AFI32236.1"/>
    </source>
</evidence>
<dbReference type="HOGENOM" id="CLU_218628_0_0_12"/>
<dbReference type="GO" id="GO:0009279">
    <property type="term" value="C:cell outer membrane"/>
    <property type="evidence" value="ECO:0007669"/>
    <property type="project" value="UniProtKB-SubCell"/>
</dbReference>
<evidence type="ECO:0000256" key="4">
    <source>
        <dbReference type="ARBA" id="ARBA00023136"/>
    </source>
</evidence>
<evidence type="ECO:0000256" key="1">
    <source>
        <dbReference type="ARBA" id="ARBA00003932"/>
    </source>
</evidence>